<evidence type="ECO:0000256" key="1">
    <source>
        <dbReference type="ARBA" id="ARBA00023002"/>
    </source>
</evidence>
<dbReference type="SUPFAM" id="SSF48179">
    <property type="entry name" value="6-phosphogluconate dehydrogenase C-terminal domain-like"/>
    <property type="match status" value="2"/>
</dbReference>
<organism evidence="5 6">
    <name type="scientific">Pseudomonas knackmussii (strain DSM 6978 / CCUG 54928 / LMG 23759 / B13)</name>
    <dbReference type="NCBI Taxonomy" id="1301098"/>
    <lineage>
        <taxon>Bacteria</taxon>
        <taxon>Pseudomonadati</taxon>
        <taxon>Pseudomonadota</taxon>
        <taxon>Gammaproteobacteria</taxon>
        <taxon>Pseudomonadales</taxon>
        <taxon>Pseudomonadaceae</taxon>
        <taxon>Pseudomonas</taxon>
    </lineage>
</organism>
<dbReference type="PATRIC" id="fig|1301098.3.peg.46"/>
<dbReference type="InterPro" id="IPR006108">
    <property type="entry name" value="3HC_DH_C"/>
</dbReference>
<dbReference type="InterPro" id="IPR013328">
    <property type="entry name" value="6PGD_dom2"/>
</dbReference>
<dbReference type="Pfam" id="PF02737">
    <property type="entry name" value="3HCDH_N"/>
    <property type="match status" value="1"/>
</dbReference>
<dbReference type="InterPro" id="IPR006176">
    <property type="entry name" value="3-OHacyl-CoA_DH_NAD-bd"/>
</dbReference>
<keyword evidence="6" id="KW-1185">Reference proteome</keyword>
<dbReference type="Gene3D" id="3.40.50.720">
    <property type="entry name" value="NAD(P)-binding Rossmann-like Domain"/>
    <property type="match status" value="1"/>
</dbReference>
<evidence type="ECO:0000313" key="6">
    <source>
        <dbReference type="Proteomes" id="UP000025241"/>
    </source>
</evidence>
<dbReference type="Pfam" id="PF00725">
    <property type="entry name" value="3HCDH"/>
    <property type="match status" value="2"/>
</dbReference>
<dbReference type="Gene3D" id="1.10.1040.10">
    <property type="entry name" value="N-(1-d-carboxylethyl)-l-norvaline Dehydrogenase, domain 2"/>
    <property type="match status" value="2"/>
</dbReference>
<dbReference type="InterPro" id="IPR008927">
    <property type="entry name" value="6-PGluconate_DH-like_C_sf"/>
</dbReference>
<evidence type="ECO:0000259" key="3">
    <source>
        <dbReference type="Pfam" id="PF00725"/>
    </source>
</evidence>
<dbReference type="HOGENOM" id="CLU_009834_2_3_6"/>
<dbReference type="Proteomes" id="UP000025241">
    <property type="component" value="Chromosome I"/>
</dbReference>
<feature type="domain" description="3-hydroxyacyl-CoA dehydrogenase C-terminal" evidence="3">
    <location>
        <begin position="436"/>
        <end position="518"/>
    </location>
</feature>
<protein>
    <submittedName>
        <fullName evidence="5">3-hydroxyacyl-CoA dehydrogenase PaaC</fullName>
    </submittedName>
</protein>
<dbReference type="eggNOG" id="COG1250">
    <property type="taxonomic scope" value="Bacteria"/>
</dbReference>
<reference evidence="5 6" key="2">
    <citation type="submission" date="2014-05" db="EMBL/GenBank/DDBJ databases">
        <title>Genome sequence of the 3-chlorobenzoate degrading bacterium Pseudomonas knackmussii B13 shows multiple evidence for horizontal gene transfer.</title>
        <authorList>
            <person name="Miyazaki R."/>
            <person name="Bertelli C."/>
            <person name="Falquet L."/>
            <person name="Robinson-Rechavi M."/>
            <person name="Gharib W."/>
            <person name="Roy S."/>
            <person name="Van der Meer J.R."/>
        </authorList>
    </citation>
    <scope>NUCLEOTIDE SEQUENCE [LARGE SCALE GENOMIC DNA]</scope>
    <source>
        <strain evidence="5 6">B13</strain>
    </source>
</reference>
<reference evidence="5 6" key="1">
    <citation type="submission" date="2013-03" db="EMBL/GenBank/DDBJ databases">
        <authorList>
            <person name="Linke B."/>
        </authorList>
    </citation>
    <scope>NUCLEOTIDE SEQUENCE [LARGE SCALE GENOMIC DNA]</scope>
    <source>
        <strain evidence="5 6">B13</strain>
    </source>
</reference>
<evidence type="ECO:0000259" key="4">
    <source>
        <dbReference type="Pfam" id="PF02737"/>
    </source>
</evidence>
<dbReference type="STRING" id="1301098.PKB_0044"/>
<dbReference type="AlphaFoldDB" id="A0A024HA89"/>
<evidence type="ECO:0000313" key="5">
    <source>
        <dbReference type="EMBL" id="CDF81423.1"/>
    </source>
</evidence>
<feature type="domain" description="3-hydroxyacyl-CoA dehydrogenase C-terminal" evidence="3">
    <location>
        <begin position="210"/>
        <end position="307"/>
    </location>
</feature>
<accession>A0A024HA89</accession>
<dbReference type="EMBL" id="HG322950">
    <property type="protein sequence ID" value="CDF81423.1"/>
    <property type="molecule type" value="Genomic_DNA"/>
</dbReference>
<name>A0A024HA89_PSEKB</name>
<proteinExistence type="predicted"/>
<gene>
    <name evidence="5" type="primary">paac1</name>
    <name evidence="5" type="ORF">PKB_0044</name>
</gene>
<dbReference type="GO" id="GO:0070403">
    <property type="term" value="F:NAD+ binding"/>
    <property type="evidence" value="ECO:0007669"/>
    <property type="project" value="InterPro"/>
</dbReference>
<dbReference type="GO" id="GO:0008691">
    <property type="term" value="F:3-hydroxybutyryl-CoA dehydrogenase activity"/>
    <property type="evidence" value="ECO:0007669"/>
    <property type="project" value="TreeGrafter"/>
</dbReference>
<evidence type="ECO:0000256" key="2">
    <source>
        <dbReference type="ARBA" id="ARBA00023027"/>
    </source>
</evidence>
<feature type="domain" description="3-hydroxyacyl-CoA dehydrogenase NAD binding" evidence="4">
    <location>
        <begin position="30"/>
        <end position="204"/>
    </location>
</feature>
<dbReference type="GO" id="GO:0006635">
    <property type="term" value="P:fatty acid beta-oxidation"/>
    <property type="evidence" value="ECO:0007669"/>
    <property type="project" value="TreeGrafter"/>
</dbReference>
<sequence>MNSATKVETGQSDEGALRMPSSSLPAFQRIGVIGAGAMGRGIAQLFASAGVPVKLYDSRAESIQQALAFNRELLERAASKGKIDADTLAATLHRLQPAHSLDELAGCDLLIEAIVEDIDAKQALFAELEARVSDDAVLASNTSSLSVTRIAARCRRPQRVAGFHFFNPAPLMRIVEVVRGQRTDDAVIARLCSLAEQAGHFPAVSPDSPGFIVNHAGRAYSTEALRILGEGIASAAQIDRILRDGAGFRMGPFELFDLTGLDVSQAVMESLYQQFYQDPRYLPSPLAAQRVAAGLLGRKSGEGFYRYQDGQQLREEEPRPLPVTLDRPFWLDSQDPDLRHHVGQLLTQAGVILESAEAPSARAICLVTPLGEDASTRIDALGLPAERSLALESFGELDKRRVLMRQPALDPQLEAQARQALGADGVPVEVINDSPGFITQRVIASIVNLGCEIAQRGIATPVTLDRAVQLALGYPFGPLAFGEHYGAARILTILQGLLACYGEPRYRPSPWLRRRVQLDLPLHAPDAAD</sequence>
<dbReference type="KEGG" id="pkc:PKB_0044"/>
<keyword evidence="1" id="KW-0560">Oxidoreductase</keyword>
<dbReference type="FunFam" id="3.40.50.720:FF:000009">
    <property type="entry name" value="Fatty oxidation complex, alpha subunit"/>
    <property type="match status" value="1"/>
</dbReference>
<dbReference type="PANTHER" id="PTHR48075">
    <property type="entry name" value="3-HYDROXYACYL-COA DEHYDROGENASE FAMILY PROTEIN"/>
    <property type="match status" value="1"/>
</dbReference>
<dbReference type="PANTHER" id="PTHR48075:SF5">
    <property type="entry name" value="3-HYDROXYBUTYRYL-COA DEHYDROGENASE"/>
    <property type="match status" value="1"/>
</dbReference>
<dbReference type="SUPFAM" id="SSF51735">
    <property type="entry name" value="NAD(P)-binding Rossmann-fold domains"/>
    <property type="match status" value="1"/>
</dbReference>
<dbReference type="NCBIfam" id="NF006124">
    <property type="entry name" value="PRK08268.1"/>
    <property type="match status" value="1"/>
</dbReference>
<dbReference type="InterPro" id="IPR036291">
    <property type="entry name" value="NAD(P)-bd_dom_sf"/>
</dbReference>
<keyword evidence="2" id="KW-0520">NAD</keyword>